<dbReference type="GO" id="GO:0015562">
    <property type="term" value="F:efflux transmembrane transporter activity"/>
    <property type="evidence" value="ECO:0007669"/>
    <property type="project" value="InterPro"/>
</dbReference>
<keyword evidence="2" id="KW-0732">Signal</keyword>
<sequence>MTRLINFRSLRKPVAAALSCAIAVALTGCAVGPDYKRPAAPDAKEYAPTPMARSTEAADVKGGQAQQLVQSMDIPGQWWTLFHSEPLNALIDDALKHNADVEAAHAALKVAWEAVYAQRGAYFPTVDASINPTRQDIAKDVASAVASGADLYNLTTAQVSVSYVLDLWGGNRRQVESLAAQADAQRFQLEATYLTLTSNLVNAAITEASLRAQIATTQQIIEEQTRILAILQRQQALGDVSEAAVAVQVTALEQSKATLPPLQKQLAQQIDLLAALSGRTPDQDVGAPFELDALQLPAELPMSLPAQLVEQRPDVRAAEEQLHSASAQVGVAIANRLPNVQIDAAFGRASEKASELFSAGNGFWNLGASVTQPLFDGGTLKHKQRGAEAALQQAAAQYRSTVLQAVQNVADSLHAIDADAQTLAATERAERAAAHSLEVAKRQLALGDLSESTMLNSELAWRQTALALVQARAARYADTVALFQALGGGWWHRQDVANVASSDGEHPAH</sequence>
<name>A0A370K7M2_9GAMM</name>
<dbReference type="InterPro" id="IPR010131">
    <property type="entry name" value="MdtP/NodT-like"/>
</dbReference>
<dbReference type="SUPFAM" id="SSF56954">
    <property type="entry name" value="Outer membrane efflux proteins (OEP)"/>
    <property type="match status" value="1"/>
</dbReference>
<dbReference type="PROSITE" id="PS51257">
    <property type="entry name" value="PROKAR_LIPOPROTEIN"/>
    <property type="match status" value="1"/>
</dbReference>
<dbReference type="RefSeq" id="WP_114824712.1">
    <property type="nucleotide sequence ID" value="NZ_QQSY01000002.1"/>
</dbReference>
<reference evidence="3 4" key="1">
    <citation type="submission" date="2018-07" db="EMBL/GenBank/DDBJ databases">
        <title>Dyella solisilvae sp. nov., isolated from the pine and broad-leaved mixed forest soil.</title>
        <authorList>
            <person name="Gao Z."/>
            <person name="Qiu L."/>
        </authorList>
    </citation>
    <scope>NUCLEOTIDE SEQUENCE [LARGE SCALE GENOMIC DNA]</scope>
    <source>
        <strain evidence="3 4">DHG54</strain>
    </source>
</reference>
<dbReference type="GO" id="GO:0009279">
    <property type="term" value="C:cell outer membrane"/>
    <property type="evidence" value="ECO:0007669"/>
    <property type="project" value="UniProtKB-SubCell"/>
</dbReference>
<comment type="similarity">
    <text evidence="1 2">Belongs to the outer membrane factor (OMF) (TC 1.B.17) family.</text>
</comment>
<keyword evidence="2" id="KW-0449">Lipoprotein</keyword>
<dbReference type="GO" id="GO:0016301">
    <property type="term" value="F:kinase activity"/>
    <property type="evidence" value="ECO:0007669"/>
    <property type="project" value="UniProtKB-KW"/>
</dbReference>
<evidence type="ECO:0000256" key="2">
    <source>
        <dbReference type="RuleBase" id="RU362097"/>
    </source>
</evidence>
<keyword evidence="2" id="KW-0472">Membrane</keyword>
<protein>
    <submittedName>
        <fullName evidence="3">Histidine kinase</fullName>
    </submittedName>
</protein>
<dbReference type="OrthoDB" id="9770517at2"/>
<dbReference type="EMBL" id="QQSY01000002">
    <property type="protein sequence ID" value="RDI98623.1"/>
    <property type="molecule type" value="Genomic_DNA"/>
</dbReference>
<keyword evidence="3" id="KW-0418">Kinase</keyword>
<dbReference type="Gene3D" id="1.20.1600.10">
    <property type="entry name" value="Outer membrane efflux proteins (OEP)"/>
    <property type="match status" value="1"/>
</dbReference>
<dbReference type="Gene3D" id="2.20.200.10">
    <property type="entry name" value="Outer membrane efflux proteins (OEP)"/>
    <property type="match status" value="1"/>
</dbReference>
<accession>A0A370K7M2</accession>
<gene>
    <name evidence="3" type="ORF">DVT68_08850</name>
</gene>
<proteinExistence type="inferred from homology"/>
<evidence type="ECO:0000256" key="1">
    <source>
        <dbReference type="ARBA" id="ARBA00007613"/>
    </source>
</evidence>
<keyword evidence="4" id="KW-1185">Reference proteome</keyword>
<dbReference type="Proteomes" id="UP000254711">
    <property type="component" value="Unassembled WGS sequence"/>
</dbReference>
<feature type="signal peptide" evidence="2">
    <location>
        <begin position="1"/>
        <end position="30"/>
    </location>
</feature>
<organism evidence="3 4">
    <name type="scientific">Dyella solisilvae</name>
    <dbReference type="NCBI Taxonomy" id="1920168"/>
    <lineage>
        <taxon>Bacteria</taxon>
        <taxon>Pseudomonadati</taxon>
        <taxon>Pseudomonadota</taxon>
        <taxon>Gammaproteobacteria</taxon>
        <taxon>Lysobacterales</taxon>
        <taxon>Rhodanobacteraceae</taxon>
        <taxon>Dyella</taxon>
    </lineage>
</organism>
<dbReference type="AlphaFoldDB" id="A0A370K7M2"/>
<keyword evidence="3" id="KW-0808">Transferase</keyword>
<keyword evidence="2" id="KW-1134">Transmembrane beta strand</keyword>
<feature type="chain" id="PRO_5016482390" evidence="2">
    <location>
        <begin position="31"/>
        <end position="509"/>
    </location>
</feature>
<comment type="caution">
    <text evidence="3">The sequence shown here is derived from an EMBL/GenBank/DDBJ whole genome shotgun (WGS) entry which is preliminary data.</text>
</comment>
<keyword evidence="2" id="KW-0812">Transmembrane</keyword>
<dbReference type="PANTHER" id="PTHR30203">
    <property type="entry name" value="OUTER MEMBRANE CATION EFFLUX PROTEIN"/>
    <property type="match status" value="1"/>
</dbReference>
<comment type="subcellular location">
    <subcellularLocation>
        <location evidence="2">Cell outer membrane</location>
        <topology evidence="2">Lipid-anchor</topology>
    </subcellularLocation>
</comment>
<dbReference type="InterPro" id="IPR003423">
    <property type="entry name" value="OMP_efflux"/>
</dbReference>
<dbReference type="Pfam" id="PF02321">
    <property type="entry name" value="OEP"/>
    <property type="match status" value="2"/>
</dbReference>
<evidence type="ECO:0000313" key="3">
    <source>
        <dbReference type="EMBL" id="RDI98623.1"/>
    </source>
</evidence>
<keyword evidence="2" id="KW-0564">Palmitate</keyword>
<evidence type="ECO:0000313" key="4">
    <source>
        <dbReference type="Proteomes" id="UP000254711"/>
    </source>
</evidence>
<dbReference type="NCBIfam" id="TIGR01845">
    <property type="entry name" value="outer_NodT"/>
    <property type="match status" value="1"/>
</dbReference>
<dbReference type="PANTHER" id="PTHR30203:SF33">
    <property type="entry name" value="BLR4455 PROTEIN"/>
    <property type="match status" value="1"/>
</dbReference>